<gene>
    <name evidence="2" type="ORF">HaLaN_04029</name>
</gene>
<keyword evidence="3" id="KW-1185">Reference proteome</keyword>
<dbReference type="AlphaFoldDB" id="A0A699YPW1"/>
<dbReference type="Proteomes" id="UP000485058">
    <property type="component" value="Unassembled WGS sequence"/>
</dbReference>
<name>A0A699YPW1_HAELA</name>
<proteinExistence type="predicted"/>
<evidence type="ECO:0000313" key="2">
    <source>
        <dbReference type="EMBL" id="GFH08976.1"/>
    </source>
</evidence>
<protein>
    <submittedName>
        <fullName evidence="2">Uncharacterized protein</fullName>
    </submittedName>
</protein>
<comment type="caution">
    <text evidence="2">The sequence shown here is derived from an EMBL/GenBank/DDBJ whole genome shotgun (WGS) entry which is preliminary data.</text>
</comment>
<feature type="region of interest" description="Disordered" evidence="1">
    <location>
        <begin position="1"/>
        <end position="20"/>
    </location>
</feature>
<reference evidence="2 3" key="1">
    <citation type="submission" date="2020-02" db="EMBL/GenBank/DDBJ databases">
        <title>Draft genome sequence of Haematococcus lacustris strain NIES-144.</title>
        <authorList>
            <person name="Morimoto D."/>
            <person name="Nakagawa S."/>
            <person name="Yoshida T."/>
            <person name="Sawayama S."/>
        </authorList>
    </citation>
    <scope>NUCLEOTIDE SEQUENCE [LARGE SCALE GENOMIC DNA]</scope>
    <source>
        <strain evidence="2 3">NIES-144</strain>
    </source>
</reference>
<accession>A0A699YPW1</accession>
<evidence type="ECO:0000256" key="1">
    <source>
        <dbReference type="SAM" id="MobiDB-lite"/>
    </source>
</evidence>
<dbReference type="EMBL" id="BLLF01000199">
    <property type="protein sequence ID" value="GFH08976.1"/>
    <property type="molecule type" value="Genomic_DNA"/>
</dbReference>
<organism evidence="2 3">
    <name type="scientific">Haematococcus lacustris</name>
    <name type="common">Green alga</name>
    <name type="synonym">Haematococcus pluvialis</name>
    <dbReference type="NCBI Taxonomy" id="44745"/>
    <lineage>
        <taxon>Eukaryota</taxon>
        <taxon>Viridiplantae</taxon>
        <taxon>Chlorophyta</taxon>
        <taxon>core chlorophytes</taxon>
        <taxon>Chlorophyceae</taxon>
        <taxon>CS clade</taxon>
        <taxon>Chlamydomonadales</taxon>
        <taxon>Haematococcaceae</taxon>
        <taxon>Haematococcus</taxon>
    </lineage>
</organism>
<sequence length="98" mass="9923">MAERGAAVAATGKVDDPGGLPGGGLLWPPGHKALLLSLLQPGGALTCLHLELHLLPQGQSTTMPLARAVLPAMLLDMAQAEASTTEPLPLSCVQPQAA</sequence>
<evidence type="ECO:0000313" key="3">
    <source>
        <dbReference type="Proteomes" id="UP000485058"/>
    </source>
</evidence>